<evidence type="ECO:0000313" key="5">
    <source>
        <dbReference type="EMBL" id="WYX99999.1"/>
    </source>
</evidence>
<evidence type="ECO:0000259" key="4">
    <source>
        <dbReference type="PROSITE" id="PS50956"/>
    </source>
</evidence>
<dbReference type="InterPro" id="IPR011991">
    <property type="entry name" value="ArsR-like_HTH"/>
</dbReference>
<dbReference type="Proteomes" id="UP001451606">
    <property type="component" value="Chromosome"/>
</dbReference>
<organism evidence="5 6">
    <name type="scientific">Oxyplasma meridianum</name>
    <dbReference type="NCBI Taxonomy" id="3073602"/>
    <lineage>
        <taxon>Archaea</taxon>
        <taxon>Methanobacteriati</taxon>
        <taxon>Thermoplasmatota</taxon>
        <taxon>Thermoplasmata</taxon>
        <taxon>Thermoplasmatales</taxon>
        <taxon>Thermoplasmataceae</taxon>
        <taxon>Oxyplasma</taxon>
    </lineage>
</organism>
<dbReference type="Gene3D" id="3.30.70.920">
    <property type="match status" value="1"/>
</dbReference>
<reference evidence="5 6" key="1">
    <citation type="submission" date="2023-09" db="EMBL/GenBank/DDBJ databases">
        <authorList>
            <person name="Golyshina O.V."/>
            <person name="Lunev E.A."/>
            <person name="Bargiela R."/>
            <person name="Gaines M.C."/>
            <person name="Daum B."/>
            <person name="Bale N.J."/>
            <person name="Koenen M."/>
            <person name="Sinninghe Damst J.S."/>
            <person name="Yakimov M."/>
            <person name="Golyshin P.N."/>
        </authorList>
    </citation>
    <scope>NUCLEOTIDE SEQUENCE [LARGE SCALE GENOMIC DNA]</scope>
    <source>
        <strain evidence="5 6">M1</strain>
    </source>
</reference>
<keyword evidence="1" id="KW-0805">Transcription regulation</keyword>
<gene>
    <name evidence="5" type="ORF">OXIME_000549</name>
</gene>
<dbReference type="SMART" id="SM00344">
    <property type="entry name" value="HTH_ASNC"/>
    <property type="match status" value="1"/>
</dbReference>
<dbReference type="InterPro" id="IPR019887">
    <property type="entry name" value="Tscrpt_reg_AsnC/Lrp_C"/>
</dbReference>
<feature type="domain" description="HTH asnC-type" evidence="4">
    <location>
        <begin position="1"/>
        <end position="63"/>
    </location>
</feature>
<evidence type="ECO:0000313" key="6">
    <source>
        <dbReference type="Proteomes" id="UP001451606"/>
    </source>
</evidence>
<keyword evidence="2" id="KW-0238">DNA-binding</keyword>
<dbReference type="GO" id="GO:0043200">
    <property type="term" value="P:response to amino acid"/>
    <property type="evidence" value="ECO:0007669"/>
    <property type="project" value="TreeGrafter"/>
</dbReference>
<dbReference type="Pfam" id="PF13412">
    <property type="entry name" value="HTH_24"/>
    <property type="match status" value="1"/>
</dbReference>
<dbReference type="EMBL" id="CP133772">
    <property type="protein sequence ID" value="WYX99999.1"/>
    <property type="molecule type" value="Genomic_DNA"/>
</dbReference>
<dbReference type="Pfam" id="PF01037">
    <property type="entry name" value="AsnC_trans_reg"/>
    <property type="match status" value="1"/>
</dbReference>
<dbReference type="InterPro" id="IPR036388">
    <property type="entry name" value="WH-like_DNA-bd_sf"/>
</dbReference>
<evidence type="ECO:0000256" key="1">
    <source>
        <dbReference type="ARBA" id="ARBA00023015"/>
    </source>
</evidence>
<dbReference type="PRINTS" id="PR00033">
    <property type="entry name" value="HTHASNC"/>
</dbReference>
<dbReference type="KEGG" id="omr:OXIME_000549"/>
<proteinExistence type="predicted"/>
<dbReference type="SUPFAM" id="SSF46785">
    <property type="entry name" value="Winged helix' DNA-binding domain"/>
    <property type="match status" value="1"/>
</dbReference>
<dbReference type="GO" id="GO:0043565">
    <property type="term" value="F:sequence-specific DNA binding"/>
    <property type="evidence" value="ECO:0007669"/>
    <property type="project" value="InterPro"/>
</dbReference>
<protein>
    <submittedName>
        <fullName evidence="5">Lrp/AsnC family transcriptional regulator</fullName>
    </submittedName>
</protein>
<name>A0AAX4NEX9_9ARCH</name>
<dbReference type="Gene3D" id="1.10.10.10">
    <property type="entry name" value="Winged helix-like DNA-binding domain superfamily/Winged helix DNA-binding domain"/>
    <property type="match status" value="1"/>
</dbReference>
<dbReference type="InterPro" id="IPR019888">
    <property type="entry name" value="Tscrpt_reg_AsnC-like"/>
</dbReference>
<keyword evidence="6" id="KW-1185">Reference proteome</keyword>
<accession>A0AAX4NEX9</accession>
<dbReference type="RefSeq" id="WP_393971956.1">
    <property type="nucleotide sequence ID" value="NZ_CP133772.1"/>
</dbReference>
<sequence length="162" mass="18606">MDIIDLKILKLLSVDAEMPMKEIGDKCGINSPSAISKRIKKLKEQNVIKSIRAEVDYSKFGLNFLAVTFIKAKYKKNYTDLLSGKLLKISGIITLLEILGEIDFVIITLNKDQEAYKENMRYLMSLDEIDRTDTRVVIENFMLCDFSKIDISEEFNIKISKL</sequence>
<dbReference type="PANTHER" id="PTHR30154:SF34">
    <property type="entry name" value="TRANSCRIPTIONAL REGULATOR AZLB"/>
    <property type="match status" value="1"/>
</dbReference>
<dbReference type="SUPFAM" id="SSF54909">
    <property type="entry name" value="Dimeric alpha+beta barrel"/>
    <property type="match status" value="1"/>
</dbReference>
<dbReference type="PROSITE" id="PS50956">
    <property type="entry name" value="HTH_ASNC_2"/>
    <property type="match status" value="1"/>
</dbReference>
<dbReference type="AlphaFoldDB" id="A0AAX4NEX9"/>
<dbReference type="GO" id="GO:0005829">
    <property type="term" value="C:cytosol"/>
    <property type="evidence" value="ECO:0007669"/>
    <property type="project" value="TreeGrafter"/>
</dbReference>
<dbReference type="PANTHER" id="PTHR30154">
    <property type="entry name" value="LEUCINE-RESPONSIVE REGULATORY PROTEIN"/>
    <property type="match status" value="1"/>
</dbReference>
<dbReference type="InterPro" id="IPR000485">
    <property type="entry name" value="AsnC-type_HTH_dom"/>
</dbReference>
<dbReference type="InterPro" id="IPR011008">
    <property type="entry name" value="Dimeric_a/b-barrel"/>
</dbReference>
<evidence type="ECO:0000256" key="2">
    <source>
        <dbReference type="ARBA" id="ARBA00023125"/>
    </source>
</evidence>
<dbReference type="GeneID" id="95967278"/>
<dbReference type="InterPro" id="IPR036390">
    <property type="entry name" value="WH_DNA-bd_sf"/>
</dbReference>
<keyword evidence="3" id="KW-0804">Transcription</keyword>
<dbReference type="CDD" id="cd00090">
    <property type="entry name" value="HTH_ARSR"/>
    <property type="match status" value="1"/>
</dbReference>
<evidence type="ECO:0000256" key="3">
    <source>
        <dbReference type="ARBA" id="ARBA00023163"/>
    </source>
</evidence>